<proteinExistence type="predicted"/>
<dbReference type="InterPro" id="IPR021300">
    <property type="entry name" value="Integr_conj_element_PFL4695"/>
</dbReference>
<dbReference type="NCBIfam" id="TIGR03765">
    <property type="entry name" value="ICE_PFL_4695"/>
    <property type="match status" value="1"/>
</dbReference>
<organism evidence="2 3">
    <name type="scientific">Caviibacterium pharyngocola</name>
    <dbReference type="NCBI Taxonomy" id="28159"/>
    <lineage>
        <taxon>Bacteria</taxon>
        <taxon>Pseudomonadati</taxon>
        <taxon>Pseudomonadota</taxon>
        <taxon>Gammaproteobacteria</taxon>
        <taxon>Pasteurellales</taxon>
        <taxon>Pasteurellaceae</taxon>
        <taxon>Caviibacterium</taxon>
    </lineage>
</organism>
<dbReference type="Proteomes" id="UP000230282">
    <property type="component" value="Unassembled WGS sequence"/>
</dbReference>
<keyword evidence="3" id="KW-1185">Reference proteome</keyword>
<name>A0A2M8RV42_9PAST</name>
<evidence type="ECO:0000313" key="2">
    <source>
        <dbReference type="EMBL" id="PJG82772.1"/>
    </source>
</evidence>
<gene>
    <name evidence="2" type="ORF">CVP04_07355</name>
</gene>
<evidence type="ECO:0000256" key="1">
    <source>
        <dbReference type="SAM" id="SignalP"/>
    </source>
</evidence>
<evidence type="ECO:0000313" key="3">
    <source>
        <dbReference type="Proteomes" id="UP000230282"/>
    </source>
</evidence>
<sequence length="170" mass="18906">MKLSKWIMLTTLCIYFCHFSYAELQVIADLGGESAVRFYEGIQPEHDENATPHPNALPAQITEADMLPIISHQLTPGTVQSRTLDLAGMQPIFLVGYDSISFHWLELNATKLKNLNAVGLVVNVKDLDELMQLRAVVPELTLLPSSADDLAERIQLFHYPVLMTATGLSQ</sequence>
<dbReference type="OrthoDB" id="8560395at2"/>
<protein>
    <submittedName>
        <fullName evidence="2">Integrating conjugative element protein</fullName>
    </submittedName>
</protein>
<reference evidence="2 3" key="1">
    <citation type="submission" date="2017-11" db="EMBL/GenBank/DDBJ databases">
        <title>Reclassification of Bisgaard taxon 5 as Caviibacterium pharyngocola gen. nov., sp. nov.</title>
        <authorList>
            <person name="Christensen H."/>
        </authorList>
    </citation>
    <scope>NUCLEOTIDE SEQUENCE [LARGE SCALE GENOMIC DNA]</scope>
    <source>
        <strain evidence="2 3">7_3</strain>
    </source>
</reference>
<dbReference type="EMBL" id="PHGZ01000014">
    <property type="protein sequence ID" value="PJG82772.1"/>
    <property type="molecule type" value="Genomic_DNA"/>
</dbReference>
<dbReference type="AlphaFoldDB" id="A0A2M8RV42"/>
<dbReference type="Pfam" id="PF11072">
    <property type="entry name" value="DUF2859"/>
    <property type="match status" value="1"/>
</dbReference>
<feature type="signal peptide" evidence="1">
    <location>
        <begin position="1"/>
        <end position="22"/>
    </location>
</feature>
<feature type="chain" id="PRO_5015006306" evidence="1">
    <location>
        <begin position="23"/>
        <end position="170"/>
    </location>
</feature>
<accession>A0A2M8RV42</accession>
<comment type="caution">
    <text evidence="2">The sequence shown here is derived from an EMBL/GenBank/DDBJ whole genome shotgun (WGS) entry which is preliminary data.</text>
</comment>
<keyword evidence="1" id="KW-0732">Signal</keyword>
<dbReference type="RefSeq" id="WP_100296871.1">
    <property type="nucleotide sequence ID" value="NZ_PHGZ01000014.1"/>
</dbReference>